<dbReference type="GO" id="GO:0008941">
    <property type="term" value="F:nitric oxide dioxygenase NAD(P)H activity"/>
    <property type="evidence" value="ECO:0007669"/>
    <property type="project" value="UniProtKB-EC"/>
</dbReference>
<dbReference type="GO" id="GO:0046210">
    <property type="term" value="P:nitric oxide catabolic process"/>
    <property type="evidence" value="ECO:0007669"/>
    <property type="project" value="TreeGrafter"/>
</dbReference>
<dbReference type="Gene3D" id="1.10.490.10">
    <property type="entry name" value="Globins"/>
    <property type="match status" value="1"/>
</dbReference>
<dbReference type="GO" id="GO:0051537">
    <property type="term" value="F:2 iron, 2 sulfur cluster binding"/>
    <property type="evidence" value="ECO:0007669"/>
    <property type="project" value="UniProtKB-KW"/>
</dbReference>
<dbReference type="FunFam" id="1.10.490.10:FF:000003">
    <property type="entry name" value="Flavohemoprotein"/>
    <property type="match status" value="1"/>
</dbReference>
<dbReference type="RefSeq" id="WP_091180498.1">
    <property type="nucleotide sequence ID" value="NZ_FNRY01000001.1"/>
</dbReference>
<comment type="cofactor">
    <cofactor evidence="1">
        <name>heme b</name>
        <dbReference type="ChEBI" id="CHEBI:60344"/>
    </cofactor>
</comment>
<evidence type="ECO:0000256" key="14">
    <source>
        <dbReference type="RuleBase" id="RU000356"/>
    </source>
</evidence>
<keyword evidence="6" id="KW-0001">2Fe-2S</keyword>
<dbReference type="GO" id="GO:0019825">
    <property type="term" value="F:oxygen binding"/>
    <property type="evidence" value="ECO:0007669"/>
    <property type="project" value="InterPro"/>
</dbReference>
<evidence type="ECO:0000256" key="3">
    <source>
        <dbReference type="ARBA" id="ARBA00012229"/>
    </source>
</evidence>
<sequence>MISASATAIVRDTLPAISAAIGDITPIFYQRMFAAHPELEQDLFNRGNQAQGGQQKALAGAIGAYATLLVRDDAPSIDAMLNRIANKHASLGIAPEQYSIVHQHLFEAIGIVLGDAATHEVVDAWSEVYWDMAAVLVGRETALYARFGVEPDDVWRELRVRSRRQESPDTVSFEVANADGSPLPEALPGQYISVQVALPDGARQIRQYSLTRTQSNRAWGFTVKAEPAREARGIPAGQVSNHLHRTLFEGDGLRCSLPYGDLVLDEGTGPLVLISAGIGCTPIIGMLNHLASRQSPREITVLHADQSMARHAHRAELADLVTELPNALLMHWYEDLASHPETEAVFEGLINLDRVALAPDAQVYLCGPAPFMKAVRAKLEELGVDDANVHYEVFGPDAWLPAHAPRELVGSGA</sequence>
<name>A0A1H4JXU1_9MICO</name>
<evidence type="ECO:0000256" key="10">
    <source>
        <dbReference type="ARBA" id="ARBA00023014"/>
    </source>
</evidence>
<evidence type="ECO:0000256" key="8">
    <source>
        <dbReference type="ARBA" id="ARBA00022857"/>
    </source>
</evidence>
<dbReference type="CDD" id="cd14782">
    <property type="entry name" value="FHb-globin_2"/>
    <property type="match status" value="1"/>
</dbReference>
<dbReference type="GO" id="GO:0005344">
    <property type="term" value="F:oxygen carrier activity"/>
    <property type="evidence" value="ECO:0007669"/>
    <property type="project" value="UniProtKB-KW"/>
</dbReference>
<dbReference type="InterPro" id="IPR017938">
    <property type="entry name" value="Riboflavin_synthase-like_b-brl"/>
</dbReference>
<comment type="similarity">
    <text evidence="14">Belongs to the globin family.</text>
</comment>
<dbReference type="Gene3D" id="3.40.50.80">
    <property type="entry name" value="Nucleotide-binding domain of ferredoxin-NADP reductase (FNR) module"/>
    <property type="match status" value="1"/>
</dbReference>
<keyword evidence="17" id="KW-0223">Dioxygenase</keyword>
<dbReference type="GO" id="GO:0046872">
    <property type="term" value="F:metal ion binding"/>
    <property type="evidence" value="ECO:0007669"/>
    <property type="project" value="UniProtKB-KW"/>
</dbReference>
<dbReference type="SUPFAM" id="SSF63380">
    <property type="entry name" value="Riboflavin synthase domain-like"/>
    <property type="match status" value="1"/>
</dbReference>
<dbReference type="Gene3D" id="2.40.30.10">
    <property type="entry name" value="Translation factors"/>
    <property type="match status" value="1"/>
</dbReference>
<dbReference type="Pfam" id="PF00042">
    <property type="entry name" value="Globin"/>
    <property type="match status" value="1"/>
</dbReference>
<evidence type="ECO:0000256" key="2">
    <source>
        <dbReference type="ARBA" id="ARBA00006401"/>
    </source>
</evidence>
<dbReference type="GO" id="GO:0020037">
    <property type="term" value="F:heme binding"/>
    <property type="evidence" value="ECO:0007669"/>
    <property type="project" value="InterPro"/>
</dbReference>
<dbReference type="Proteomes" id="UP000199183">
    <property type="component" value="Unassembled WGS sequence"/>
</dbReference>
<dbReference type="SUPFAM" id="SSF52343">
    <property type="entry name" value="Ferredoxin reductase-like, C-terminal NADP-linked domain"/>
    <property type="match status" value="1"/>
</dbReference>
<keyword evidence="9" id="KW-0408">Iron</keyword>
<dbReference type="InterPro" id="IPR000971">
    <property type="entry name" value="Globin"/>
</dbReference>
<dbReference type="PROSITE" id="PS51384">
    <property type="entry name" value="FAD_FR"/>
    <property type="match status" value="1"/>
</dbReference>
<dbReference type="EMBL" id="FNRY01000001">
    <property type="protein sequence ID" value="SEB51121.1"/>
    <property type="molecule type" value="Genomic_DNA"/>
</dbReference>
<dbReference type="Pfam" id="PF00175">
    <property type="entry name" value="NAD_binding_1"/>
    <property type="match status" value="1"/>
</dbReference>
<evidence type="ECO:0000256" key="12">
    <source>
        <dbReference type="ARBA" id="ARBA00048649"/>
    </source>
</evidence>
<evidence type="ECO:0000256" key="11">
    <source>
        <dbReference type="ARBA" id="ARBA00023027"/>
    </source>
</evidence>
<dbReference type="SUPFAM" id="SSF46458">
    <property type="entry name" value="Globin-like"/>
    <property type="match status" value="1"/>
</dbReference>
<keyword evidence="14" id="KW-0813">Transport</keyword>
<comment type="catalytic activity">
    <reaction evidence="13">
        <text>2 nitric oxide + NADPH + 2 O2 = 2 nitrate + NADP(+) + H(+)</text>
        <dbReference type="Rhea" id="RHEA:19465"/>
        <dbReference type="ChEBI" id="CHEBI:15378"/>
        <dbReference type="ChEBI" id="CHEBI:15379"/>
        <dbReference type="ChEBI" id="CHEBI:16480"/>
        <dbReference type="ChEBI" id="CHEBI:17632"/>
        <dbReference type="ChEBI" id="CHEBI:57783"/>
        <dbReference type="ChEBI" id="CHEBI:58349"/>
        <dbReference type="EC" id="1.14.12.17"/>
    </reaction>
</comment>
<keyword evidence="10" id="KW-0411">Iron-sulfur</keyword>
<keyword evidence="17" id="KW-0560">Oxidoreductase</keyword>
<dbReference type="EC" id="1.14.12.17" evidence="3"/>
<feature type="domain" description="Globin" evidence="15">
    <location>
        <begin position="1"/>
        <end position="141"/>
    </location>
</feature>
<dbReference type="InterPro" id="IPR012292">
    <property type="entry name" value="Globin/Proto"/>
</dbReference>
<evidence type="ECO:0000256" key="1">
    <source>
        <dbReference type="ARBA" id="ARBA00001970"/>
    </source>
</evidence>
<evidence type="ECO:0000256" key="6">
    <source>
        <dbReference type="ARBA" id="ARBA00022714"/>
    </source>
</evidence>
<keyword evidence="11" id="KW-0520">NAD</keyword>
<comment type="similarity">
    <text evidence="2">In the C-terminal section; belongs to the flavoprotein pyridine nucleotide cytochrome reductase family.</text>
</comment>
<dbReference type="AlphaFoldDB" id="A0A1H4JXU1"/>
<dbReference type="Pfam" id="PF00970">
    <property type="entry name" value="FAD_binding_6"/>
    <property type="match status" value="1"/>
</dbReference>
<feature type="domain" description="FAD-binding FR-type" evidence="16">
    <location>
        <begin position="153"/>
        <end position="265"/>
    </location>
</feature>
<evidence type="ECO:0000256" key="9">
    <source>
        <dbReference type="ARBA" id="ARBA00023004"/>
    </source>
</evidence>
<dbReference type="PANTHER" id="PTHR43396">
    <property type="entry name" value="FLAVOHEMOPROTEIN"/>
    <property type="match status" value="1"/>
</dbReference>
<dbReference type="PROSITE" id="PS01033">
    <property type="entry name" value="GLOBIN"/>
    <property type="match status" value="1"/>
</dbReference>
<dbReference type="OrthoDB" id="9801223at2"/>
<evidence type="ECO:0000313" key="18">
    <source>
        <dbReference type="Proteomes" id="UP000199183"/>
    </source>
</evidence>
<reference evidence="17 18" key="1">
    <citation type="submission" date="2016-10" db="EMBL/GenBank/DDBJ databases">
        <authorList>
            <person name="de Groot N.N."/>
        </authorList>
    </citation>
    <scope>NUCLEOTIDE SEQUENCE [LARGE SCALE GENOMIC DNA]</scope>
    <source>
        <strain evidence="17 18">DSM 21799</strain>
    </source>
</reference>
<dbReference type="STRING" id="640635.SAMN04489806_0920"/>
<comment type="catalytic activity">
    <reaction evidence="12">
        <text>2 nitric oxide + NADH + 2 O2 = 2 nitrate + NAD(+) + H(+)</text>
        <dbReference type="Rhea" id="RHEA:19469"/>
        <dbReference type="ChEBI" id="CHEBI:15378"/>
        <dbReference type="ChEBI" id="CHEBI:15379"/>
        <dbReference type="ChEBI" id="CHEBI:16480"/>
        <dbReference type="ChEBI" id="CHEBI:17632"/>
        <dbReference type="ChEBI" id="CHEBI:57540"/>
        <dbReference type="ChEBI" id="CHEBI:57945"/>
        <dbReference type="EC" id="1.14.12.17"/>
    </reaction>
</comment>
<dbReference type="GO" id="GO:0071949">
    <property type="term" value="F:FAD binding"/>
    <property type="evidence" value="ECO:0007669"/>
    <property type="project" value="TreeGrafter"/>
</dbReference>
<gene>
    <name evidence="17" type="ORF">SAMN04489806_0920</name>
</gene>
<evidence type="ECO:0000256" key="5">
    <source>
        <dbReference type="ARBA" id="ARBA00022621"/>
    </source>
</evidence>
<accession>A0A1H4JXU1</accession>
<dbReference type="PANTHER" id="PTHR43396:SF3">
    <property type="entry name" value="FLAVOHEMOPROTEIN"/>
    <property type="match status" value="1"/>
</dbReference>
<dbReference type="InterPro" id="IPR008333">
    <property type="entry name" value="Cbr1-like_FAD-bd_dom"/>
</dbReference>
<evidence type="ECO:0000313" key="17">
    <source>
        <dbReference type="EMBL" id="SEB51121.1"/>
    </source>
</evidence>
<evidence type="ECO:0000259" key="15">
    <source>
        <dbReference type="PROSITE" id="PS01033"/>
    </source>
</evidence>
<dbReference type="InterPro" id="IPR001433">
    <property type="entry name" value="OxRdtase_FAD/NAD-bd"/>
</dbReference>
<evidence type="ECO:0000256" key="13">
    <source>
        <dbReference type="ARBA" id="ARBA00049433"/>
    </source>
</evidence>
<keyword evidence="18" id="KW-1185">Reference proteome</keyword>
<organism evidence="17 18">
    <name type="scientific">Paramicrobacterium humi</name>
    <dbReference type="NCBI Taxonomy" id="640635"/>
    <lineage>
        <taxon>Bacteria</taxon>
        <taxon>Bacillati</taxon>
        <taxon>Actinomycetota</taxon>
        <taxon>Actinomycetes</taxon>
        <taxon>Micrococcales</taxon>
        <taxon>Microbacteriaceae</taxon>
        <taxon>Paramicrobacterium</taxon>
    </lineage>
</organism>
<evidence type="ECO:0000256" key="4">
    <source>
        <dbReference type="ARBA" id="ARBA00022617"/>
    </source>
</evidence>
<protein>
    <recommendedName>
        <fullName evidence="3">nitric oxide dioxygenase</fullName>
        <ecNumber evidence="3">1.14.12.17</ecNumber>
    </recommendedName>
</protein>
<keyword evidence="5 14" id="KW-0561">Oxygen transport</keyword>
<dbReference type="CDD" id="cd06184">
    <property type="entry name" value="flavohem_like_fad_nad_binding"/>
    <property type="match status" value="1"/>
</dbReference>
<keyword evidence="8" id="KW-0521">NADP</keyword>
<dbReference type="InterPro" id="IPR009050">
    <property type="entry name" value="Globin-like_sf"/>
</dbReference>
<keyword evidence="4 14" id="KW-0349">Heme</keyword>
<evidence type="ECO:0000259" key="16">
    <source>
        <dbReference type="PROSITE" id="PS51384"/>
    </source>
</evidence>
<dbReference type="InterPro" id="IPR017927">
    <property type="entry name" value="FAD-bd_FR_type"/>
</dbReference>
<dbReference type="GO" id="GO:0071500">
    <property type="term" value="P:cellular response to nitrosative stress"/>
    <property type="evidence" value="ECO:0007669"/>
    <property type="project" value="TreeGrafter"/>
</dbReference>
<dbReference type="InterPro" id="IPR039261">
    <property type="entry name" value="FNR_nucleotide-bd"/>
</dbReference>
<evidence type="ECO:0000256" key="7">
    <source>
        <dbReference type="ARBA" id="ARBA00022723"/>
    </source>
</evidence>
<keyword evidence="7" id="KW-0479">Metal-binding</keyword>
<proteinExistence type="inferred from homology"/>